<accession>A0AAW9R8Y5</accession>
<keyword evidence="6" id="KW-1185">Reference proteome</keyword>
<dbReference type="EMBL" id="JBBDHC010000017">
    <property type="protein sequence ID" value="MEJ1250241.1"/>
    <property type="molecule type" value="Genomic_DNA"/>
</dbReference>
<keyword evidence="1" id="KW-1277">Toxin-antitoxin system</keyword>
<comment type="similarity">
    <text evidence="4">Belongs to the HepT RNase toxin family.</text>
</comment>
<dbReference type="InterPro" id="IPR008201">
    <property type="entry name" value="HepT-like"/>
</dbReference>
<evidence type="ECO:0000313" key="6">
    <source>
        <dbReference type="Proteomes" id="UP001364472"/>
    </source>
</evidence>
<gene>
    <name evidence="5" type="ORF">WB794_11220</name>
</gene>
<proteinExistence type="inferred from homology"/>
<dbReference type="InterPro" id="IPR052379">
    <property type="entry name" value="Type_VII_TA_RNase"/>
</dbReference>
<evidence type="ECO:0000256" key="1">
    <source>
        <dbReference type="ARBA" id="ARBA00022649"/>
    </source>
</evidence>
<evidence type="ECO:0000256" key="2">
    <source>
        <dbReference type="ARBA" id="ARBA00022722"/>
    </source>
</evidence>
<dbReference type="InterPro" id="IPR037038">
    <property type="entry name" value="HepT-like_sf"/>
</dbReference>
<keyword evidence="3" id="KW-0378">Hydrolase</keyword>
<dbReference type="PANTHER" id="PTHR33397:SF3">
    <property type="entry name" value="MRNA NUCLEASE HEPT"/>
    <property type="match status" value="1"/>
</dbReference>
<organism evidence="5 6">
    <name type="scientific">Denitratimonas tolerans</name>
    <dbReference type="NCBI Taxonomy" id="1338420"/>
    <lineage>
        <taxon>Bacteria</taxon>
        <taxon>Pseudomonadati</taxon>
        <taxon>Pseudomonadota</taxon>
        <taxon>Gammaproteobacteria</taxon>
        <taxon>Lysobacterales</taxon>
        <taxon>Lysobacteraceae</taxon>
        <taxon>Denitratimonas</taxon>
    </lineage>
</organism>
<dbReference type="Pfam" id="PF01934">
    <property type="entry name" value="HepT-like"/>
    <property type="match status" value="1"/>
</dbReference>
<dbReference type="GO" id="GO:0004540">
    <property type="term" value="F:RNA nuclease activity"/>
    <property type="evidence" value="ECO:0007669"/>
    <property type="project" value="InterPro"/>
</dbReference>
<protein>
    <submittedName>
        <fullName evidence="5">DUF86 domain-containing protein</fullName>
    </submittedName>
</protein>
<dbReference type="NCBIfam" id="NF047751">
    <property type="entry name" value="HepT_toxin"/>
    <property type="match status" value="1"/>
</dbReference>
<sequence length="141" mass="15379">MERLIVERKLDSLQRCLARIAAKCPETADALKADVDLQDVLVLNISRAVQMCVDLATHLIADLPLAPPGTMGEAFDRLVEGSLMDAALALRMKKAVGFRNIAVHAYDAIDWDIVFAIASRHLGDFRAFAHVVALRLDGEAA</sequence>
<evidence type="ECO:0000256" key="4">
    <source>
        <dbReference type="ARBA" id="ARBA00024207"/>
    </source>
</evidence>
<comment type="caution">
    <text evidence="5">The sequence shown here is derived from an EMBL/GenBank/DDBJ whole genome shotgun (WGS) entry which is preliminary data.</text>
</comment>
<dbReference type="GO" id="GO:0016787">
    <property type="term" value="F:hydrolase activity"/>
    <property type="evidence" value="ECO:0007669"/>
    <property type="project" value="UniProtKB-KW"/>
</dbReference>
<dbReference type="AlphaFoldDB" id="A0AAW9R8Y5"/>
<keyword evidence="2" id="KW-0540">Nuclease</keyword>
<dbReference type="PANTHER" id="PTHR33397">
    <property type="entry name" value="UPF0331 PROTEIN YUTE"/>
    <property type="match status" value="1"/>
</dbReference>
<dbReference type="Proteomes" id="UP001364472">
    <property type="component" value="Unassembled WGS sequence"/>
</dbReference>
<evidence type="ECO:0000313" key="5">
    <source>
        <dbReference type="EMBL" id="MEJ1250241.1"/>
    </source>
</evidence>
<evidence type="ECO:0000256" key="3">
    <source>
        <dbReference type="ARBA" id="ARBA00022801"/>
    </source>
</evidence>
<reference evidence="5 6" key="1">
    <citation type="journal article" date="2016" name="Antonie Van Leeuwenhoek">
        <title>Denitratimonas tolerans gen. nov., sp. nov., a denitrifying bacterium isolated from a bioreactor for tannery wastewater treatment.</title>
        <authorList>
            <person name="Han S.I."/>
            <person name="Kim J.O."/>
            <person name="Lee Y.R."/>
            <person name="Ekpeghere K.I."/>
            <person name="Koh S.C."/>
            <person name="Whang K.S."/>
        </authorList>
    </citation>
    <scope>NUCLEOTIDE SEQUENCE [LARGE SCALE GENOMIC DNA]</scope>
    <source>
        <strain evidence="5 6">KACC 17565</strain>
    </source>
</reference>
<dbReference type="GO" id="GO:0110001">
    <property type="term" value="C:toxin-antitoxin complex"/>
    <property type="evidence" value="ECO:0007669"/>
    <property type="project" value="InterPro"/>
</dbReference>
<dbReference type="Gene3D" id="1.20.120.580">
    <property type="entry name" value="bsu32300-like"/>
    <property type="match status" value="1"/>
</dbReference>
<dbReference type="RefSeq" id="WP_337335946.1">
    <property type="nucleotide sequence ID" value="NZ_JBBDHC010000017.1"/>
</dbReference>
<name>A0AAW9R8Y5_9GAMM</name>